<organism evidence="1">
    <name type="scientific">Homalodisca liturata</name>
    <dbReference type="NCBI Taxonomy" id="320908"/>
    <lineage>
        <taxon>Eukaryota</taxon>
        <taxon>Metazoa</taxon>
        <taxon>Ecdysozoa</taxon>
        <taxon>Arthropoda</taxon>
        <taxon>Hexapoda</taxon>
        <taxon>Insecta</taxon>
        <taxon>Pterygota</taxon>
        <taxon>Neoptera</taxon>
        <taxon>Paraneoptera</taxon>
        <taxon>Hemiptera</taxon>
        <taxon>Auchenorrhyncha</taxon>
        <taxon>Membracoidea</taxon>
        <taxon>Cicadellidae</taxon>
        <taxon>Cicadellinae</taxon>
        <taxon>Proconiini</taxon>
        <taxon>Homalodisca</taxon>
    </lineage>
</organism>
<feature type="non-terminal residue" evidence="1">
    <location>
        <position position="1"/>
    </location>
</feature>
<evidence type="ECO:0000313" key="1">
    <source>
        <dbReference type="EMBL" id="JAS99714.1"/>
    </source>
</evidence>
<dbReference type="AlphaFoldDB" id="A0A1B6JKH5"/>
<reference evidence="1" key="1">
    <citation type="submission" date="2015-11" db="EMBL/GenBank/DDBJ databases">
        <title>De novo transcriptome assembly of four potential Pierce s Disease insect vectors from Arizona vineyards.</title>
        <authorList>
            <person name="Tassone E.E."/>
        </authorList>
    </citation>
    <scope>NUCLEOTIDE SEQUENCE</scope>
</reference>
<proteinExistence type="predicted"/>
<name>A0A1B6JKH5_9HEMI</name>
<dbReference type="EMBL" id="GECU01007992">
    <property type="protein sequence ID" value="JAS99714.1"/>
    <property type="molecule type" value="Transcribed_RNA"/>
</dbReference>
<accession>A0A1B6JKH5</accession>
<protein>
    <submittedName>
        <fullName evidence="1">Uncharacterized protein</fullName>
    </submittedName>
</protein>
<feature type="non-terminal residue" evidence="1">
    <location>
        <position position="139"/>
    </location>
</feature>
<gene>
    <name evidence="1" type="ORF">g.59230</name>
</gene>
<sequence length="139" mass="15889">EPAPLFEVEVRVRAVLEHEEGDPARQELVDQVDLVLVALAWEERLAHQQLIGNASERPHVDGRAVGYPEYDLRRAVEPRLDVVYCRQRARGRRPEVDDFHLLVEKIRDEDVFGLQIAVGYSEALQRAEACQDLLEGIPQ</sequence>